<protein>
    <recommendedName>
        <fullName evidence="7">Actin-crosslinking protein</fullName>
    </recommendedName>
</protein>
<organism evidence="5 6">
    <name type="scientific">Penicillium coprophilum</name>
    <dbReference type="NCBI Taxonomy" id="36646"/>
    <lineage>
        <taxon>Eukaryota</taxon>
        <taxon>Fungi</taxon>
        <taxon>Dikarya</taxon>
        <taxon>Ascomycota</taxon>
        <taxon>Pezizomycotina</taxon>
        <taxon>Eurotiomycetes</taxon>
        <taxon>Eurotiomycetidae</taxon>
        <taxon>Eurotiales</taxon>
        <taxon>Aspergillaceae</taxon>
        <taxon>Penicillium</taxon>
    </lineage>
</organism>
<evidence type="ECO:0000256" key="1">
    <source>
        <dbReference type="ARBA" id="ARBA00004604"/>
    </source>
</evidence>
<reference evidence="6" key="1">
    <citation type="journal article" date="2017" name="Nat. Microbiol.">
        <title>Global analysis of biosynthetic gene clusters reveals vast potential of secondary metabolite production in Penicillium species.</title>
        <authorList>
            <person name="Nielsen J.C."/>
            <person name="Grijseels S."/>
            <person name="Prigent S."/>
            <person name="Ji B."/>
            <person name="Dainat J."/>
            <person name="Nielsen K.F."/>
            <person name="Frisvad J.C."/>
            <person name="Workman M."/>
            <person name="Nielsen J."/>
        </authorList>
    </citation>
    <scope>NUCLEOTIDE SEQUENCE [LARGE SCALE GENOMIC DNA]</scope>
    <source>
        <strain evidence="6">IBT 31321</strain>
    </source>
</reference>
<comment type="subcellular location">
    <subcellularLocation>
        <location evidence="1">Nucleus</location>
        <location evidence="1">Nucleolus</location>
    </subcellularLocation>
</comment>
<comment type="caution">
    <text evidence="5">The sequence shown here is derived from an EMBL/GenBank/DDBJ whole genome shotgun (WGS) entry which is preliminary data.</text>
</comment>
<dbReference type="SUPFAM" id="SSF50405">
    <property type="entry name" value="Actin-crosslinking proteins"/>
    <property type="match status" value="1"/>
</dbReference>
<dbReference type="Gene3D" id="2.80.10.50">
    <property type="match status" value="1"/>
</dbReference>
<dbReference type="Pfam" id="PF06229">
    <property type="entry name" value="FRG1"/>
    <property type="match status" value="1"/>
</dbReference>
<name>A0A1V6ULI9_9EURO</name>
<evidence type="ECO:0000313" key="6">
    <source>
        <dbReference type="Proteomes" id="UP000191500"/>
    </source>
</evidence>
<accession>A0A1V6ULI9</accession>
<evidence type="ECO:0000256" key="2">
    <source>
        <dbReference type="ARBA" id="ARBA00010878"/>
    </source>
</evidence>
<sequence>MVKPLTFKGDKPKKRKTRTTDNDAPSSKSRKTEPEAEPEDNPDDQSWVSAELPSDIAGPVILVLPSDDPTCVASDANGQVFASKLENLVEGDPSTAEPHDVRQVWVASRVAGTESFSFKGHHGKYLSSDAHGLFTATASAVSPYESFLAIPSPEVSGTFSLQTHGGDGESFLSIKENAKATAGVEIRGDANTISFETTVRVRMQARFKPKLRASKESKAYEKISKKELEGIVGRGLNDDEVKRLRKGRREGNFHEILLDVKCFYTEERRLALLATAYV</sequence>
<feature type="region of interest" description="Disordered" evidence="4">
    <location>
        <begin position="1"/>
        <end position="49"/>
    </location>
</feature>
<dbReference type="InterPro" id="IPR008999">
    <property type="entry name" value="Actin-crosslinking"/>
</dbReference>
<dbReference type="PANTHER" id="PTHR12928">
    <property type="entry name" value="FRG1 PROTEIN"/>
    <property type="match status" value="1"/>
</dbReference>
<dbReference type="CDD" id="cd23339">
    <property type="entry name" value="beta-trefoil_FSCN_fungal_FRG1-like"/>
    <property type="match status" value="1"/>
</dbReference>
<dbReference type="GO" id="GO:0071013">
    <property type="term" value="C:catalytic step 2 spliceosome"/>
    <property type="evidence" value="ECO:0007669"/>
    <property type="project" value="TreeGrafter"/>
</dbReference>
<dbReference type="GO" id="GO:0005730">
    <property type="term" value="C:nucleolus"/>
    <property type="evidence" value="ECO:0007669"/>
    <property type="project" value="UniProtKB-SubCell"/>
</dbReference>
<evidence type="ECO:0008006" key="7">
    <source>
        <dbReference type="Google" id="ProtNLM"/>
    </source>
</evidence>
<dbReference type="STRING" id="36646.A0A1V6ULI9"/>
<evidence type="ECO:0000256" key="3">
    <source>
        <dbReference type="ARBA" id="ARBA00023242"/>
    </source>
</evidence>
<keyword evidence="3" id="KW-0539">Nucleus</keyword>
<dbReference type="PANTHER" id="PTHR12928:SF0">
    <property type="entry name" value="FSHD REGION GENE 1"/>
    <property type="match status" value="1"/>
</dbReference>
<dbReference type="GO" id="GO:0051015">
    <property type="term" value="F:actin filament binding"/>
    <property type="evidence" value="ECO:0007669"/>
    <property type="project" value="TreeGrafter"/>
</dbReference>
<evidence type="ECO:0000313" key="5">
    <source>
        <dbReference type="EMBL" id="OQE39290.1"/>
    </source>
</evidence>
<dbReference type="Proteomes" id="UP000191500">
    <property type="component" value="Unassembled WGS sequence"/>
</dbReference>
<dbReference type="AlphaFoldDB" id="A0A1V6ULI9"/>
<proteinExistence type="inferred from homology"/>
<gene>
    <name evidence="5" type="ORF">PENCOP_c007G08278</name>
</gene>
<comment type="similarity">
    <text evidence="2">Belongs to the FRG1 family.</text>
</comment>
<keyword evidence="6" id="KW-1185">Reference proteome</keyword>
<evidence type="ECO:0000256" key="4">
    <source>
        <dbReference type="SAM" id="MobiDB-lite"/>
    </source>
</evidence>
<dbReference type="EMBL" id="MDDG01000007">
    <property type="protein sequence ID" value="OQE39290.1"/>
    <property type="molecule type" value="Genomic_DNA"/>
</dbReference>
<dbReference type="InterPro" id="IPR010414">
    <property type="entry name" value="FRG1"/>
</dbReference>